<dbReference type="EMBL" id="CP136511">
    <property type="protein sequence ID" value="WOD13692.1"/>
    <property type="molecule type" value="Genomic_DNA"/>
</dbReference>
<gene>
    <name evidence="5" type="ORF">RW095_06860</name>
</gene>
<dbReference type="PROSITE" id="PS50043">
    <property type="entry name" value="HTH_LUXR_2"/>
    <property type="match status" value="1"/>
</dbReference>
<dbReference type="Gene3D" id="1.10.10.10">
    <property type="entry name" value="Winged helix-like DNA-binding domain superfamily/Winged helix DNA-binding domain"/>
    <property type="match status" value="1"/>
</dbReference>
<organism evidence="5 6">
    <name type="scientific">Paraburkholderia kirstenboschensis</name>
    <dbReference type="NCBI Taxonomy" id="1245436"/>
    <lineage>
        <taxon>Bacteria</taxon>
        <taxon>Pseudomonadati</taxon>
        <taxon>Pseudomonadota</taxon>
        <taxon>Betaproteobacteria</taxon>
        <taxon>Burkholderiales</taxon>
        <taxon>Burkholderiaceae</taxon>
        <taxon>Paraburkholderia</taxon>
    </lineage>
</organism>
<evidence type="ECO:0000259" key="4">
    <source>
        <dbReference type="PROSITE" id="PS50043"/>
    </source>
</evidence>
<dbReference type="InterPro" id="IPR036388">
    <property type="entry name" value="WH-like_DNA-bd_sf"/>
</dbReference>
<dbReference type="Proteomes" id="UP001302652">
    <property type="component" value="Chromosome 3"/>
</dbReference>
<evidence type="ECO:0000256" key="1">
    <source>
        <dbReference type="ARBA" id="ARBA00023015"/>
    </source>
</evidence>
<keyword evidence="1" id="KW-0805">Transcription regulation</keyword>
<dbReference type="PRINTS" id="PR00038">
    <property type="entry name" value="HTHLUXR"/>
</dbReference>
<evidence type="ECO:0000313" key="6">
    <source>
        <dbReference type="Proteomes" id="UP001302652"/>
    </source>
</evidence>
<accession>A0ABZ0E8Y0</accession>
<dbReference type="SMART" id="SM00421">
    <property type="entry name" value="HTH_LUXR"/>
    <property type="match status" value="1"/>
</dbReference>
<dbReference type="PANTHER" id="PTHR44688:SF16">
    <property type="entry name" value="DNA-BINDING TRANSCRIPTIONAL ACTIVATOR DEVR_DOSR"/>
    <property type="match status" value="1"/>
</dbReference>
<dbReference type="SUPFAM" id="SSF46894">
    <property type="entry name" value="C-terminal effector domain of the bipartite response regulators"/>
    <property type="match status" value="1"/>
</dbReference>
<evidence type="ECO:0000256" key="3">
    <source>
        <dbReference type="ARBA" id="ARBA00023163"/>
    </source>
</evidence>
<reference evidence="5 6" key="1">
    <citation type="submission" date="2023-10" db="EMBL/GenBank/DDBJ databases">
        <title>Surface-active antibiotics is a multifunctional adaptation for post-fire microbes.</title>
        <authorList>
            <person name="Liu M.D."/>
            <person name="Du Y."/>
            <person name="Koupaei S.K."/>
            <person name="Kim N.R."/>
            <person name="Zhang W."/>
            <person name="Traxler M.F."/>
        </authorList>
    </citation>
    <scope>NUCLEOTIDE SEQUENCE [LARGE SCALE GENOMIC DNA]</scope>
    <source>
        <strain evidence="5 6">F3</strain>
    </source>
</reference>
<dbReference type="Pfam" id="PF00196">
    <property type="entry name" value="GerE"/>
    <property type="match status" value="1"/>
</dbReference>
<keyword evidence="6" id="KW-1185">Reference proteome</keyword>
<keyword evidence="2" id="KW-0238">DNA-binding</keyword>
<dbReference type="InterPro" id="IPR000792">
    <property type="entry name" value="Tscrpt_reg_LuxR_C"/>
</dbReference>
<dbReference type="PANTHER" id="PTHR44688">
    <property type="entry name" value="DNA-BINDING TRANSCRIPTIONAL ACTIVATOR DEVR_DOSR"/>
    <property type="match status" value="1"/>
</dbReference>
<protein>
    <submittedName>
        <fullName evidence="5">LuxR C-terminal-related transcriptional regulator</fullName>
    </submittedName>
</protein>
<name>A0ABZ0E8Y0_9BURK</name>
<evidence type="ECO:0000256" key="2">
    <source>
        <dbReference type="ARBA" id="ARBA00023125"/>
    </source>
</evidence>
<sequence length="103" mass="11419">MRRIDEGHFRLAVRGYGSISAEPYELATWTFDDRPGGHHGEDTASTLARRERVAAALLVDGRTSKEIGRALKTSPCTVDVHRSALLKKYGVKTTHELIEVMIA</sequence>
<proteinExistence type="predicted"/>
<evidence type="ECO:0000313" key="5">
    <source>
        <dbReference type="EMBL" id="WOD13692.1"/>
    </source>
</evidence>
<keyword evidence="3" id="KW-0804">Transcription</keyword>
<dbReference type="RefSeq" id="WP_317015314.1">
    <property type="nucleotide sequence ID" value="NZ_CP136511.1"/>
</dbReference>
<feature type="domain" description="HTH luxR-type" evidence="4">
    <location>
        <begin position="40"/>
        <end position="103"/>
    </location>
</feature>
<dbReference type="InterPro" id="IPR016032">
    <property type="entry name" value="Sig_transdc_resp-reg_C-effctor"/>
</dbReference>